<proteinExistence type="predicted"/>
<dbReference type="Pfam" id="PF24766">
    <property type="entry name" value="DUF7699"/>
    <property type="match status" value="1"/>
</dbReference>
<reference evidence="3" key="2">
    <citation type="journal article" date="2023" name="Plants (Basel)">
        <title>Annotation of the Turnera subulata (Passifloraceae) Draft Genome Reveals the S-Locus Evolved after the Divergence of Turneroideae from Passifloroideae in a Stepwise Manner.</title>
        <authorList>
            <person name="Henning P.M."/>
            <person name="Roalson E.H."/>
            <person name="Mir W."/>
            <person name="McCubbin A.G."/>
            <person name="Shore J.S."/>
        </authorList>
    </citation>
    <scope>NUCLEOTIDE SEQUENCE</scope>
    <source>
        <strain evidence="3">F60SS</strain>
    </source>
</reference>
<feature type="domain" description="DUF7699" evidence="2">
    <location>
        <begin position="111"/>
        <end position="151"/>
    </location>
</feature>
<dbReference type="PANTHER" id="PTHR35323:SF2">
    <property type="entry name" value="SAP DOMAIN-CONTAINING PROTEIN"/>
    <property type="match status" value="1"/>
</dbReference>
<feature type="compositionally biased region" description="Acidic residues" evidence="1">
    <location>
        <begin position="25"/>
        <end position="70"/>
    </location>
</feature>
<evidence type="ECO:0000259" key="2">
    <source>
        <dbReference type="Pfam" id="PF24766"/>
    </source>
</evidence>
<comment type="caution">
    <text evidence="3">The sequence shown here is derived from an EMBL/GenBank/DDBJ whole genome shotgun (WGS) entry which is preliminary data.</text>
</comment>
<organism evidence="3 4">
    <name type="scientific">Turnera subulata</name>
    <dbReference type="NCBI Taxonomy" id="218843"/>
    <lineage>
        <taxon>Eukaryota</taxon>
        <taxon>Viridiplantae</taxon>
        <taxon>Streptophyta</taxon>
        <taxon>Embryophyta</taxon>
        <taxon>Tracheophyta</taxon>
        <taxon>Spermatophyta</taxon>
        <taxon>Magnoliopsida</taxon>
        <taxon>eudicotyledons</taxon>
        <taxon>Gunneridae</taxon>
        <taxon>Pentapetalae</taxon>
        <taxon>rosids</taxon>
        <taxon>fabids</taxon>
        <taxon>Malpighiales</taxon>
        <taxon>Passifloraceae</taxon>
        <taxon>Turnera</taxon>
    </lineage>
</organism>
<dbReference type="PANTHER" id="PTHR35323">
    <property type="entry name" value="SAP DOMAIN-CONTAINING PROTEIN"/>
    <property type="match status" value="1"/>
</dbReference>
<feature type="region of interest" description="Disordered" evidence="1">
    <location>
        <begin position="365"/>
        <end position="397"/>
    </location>
</feature>
<gene>
    <name evidence="3" type="ORF">Tsubulata_017074</name>
</gene>
<accession>A0A9Q0GEB0</accession>
<feature type="compositionally biased region" description="Polar residues" evidence="1">
    <location>
        <begin position="373"/>
        <end position="382"/>
    </location>
</feature>
<keyword evidence="4" id="KW-1185">Reference proteome</keyword>
<dbReference type="EMBL" id="JAKUCV010001278">
    <property type="protein sequence ID" value="KAJ4847044.1"/>
    <property type="molecule type" value="Genomic_DNA"/>
</dbReference>
<evidence type="ECO:0000313" key="3">
    <source>
        <dbReference type="EMBL" id="KAJ4847044.1"/>
    </source>
</evidence>
<reference evidence="3" key="1">
    <citation type="submission" date="2022-02" db="EMBL/GenBank/DDBJ databases">
        <authorList>
            <person name="Henning P.M."/>
            <person name="McCubbin A.G."/>
            <person name="Shore J.S."/>
        </authorList>
    </citation>
    <scope>NUCLEOTIDE SEQUENCE</scope>
    <source>
        <strain evidence="3">F60SS</strain>
        <tissue evidence="3">Leaves</tissue>
    </source>
</reference>
<dbReference type="InterPro" id="IPR056116">
    <property type="entry name" value="DUF7699"/>
</dbReference>
<dbReference type="AlphaFoldDB" id="A0A9Q0GEB0"/>
<evidence type="ECO:0000256" key="1">
    <source>
        <dbReference type="SAM" id="MobiDB-lite"/>
    </source>
</evidence>
<sequence>MKTADPERKRKRPVVCLSSSSASSESEEEDEDEEDSDYDDETGSISGDDSDYSEDAEESEPTDDANDSDGDDGRQREEEDKDGEVDEESLCNRVIRLLEGFNPISLQKSDSVFYRFNKVTRRGKLLGRRSVAGRVVKESYGSAKQQHTFTYSYFSFLSATQPWNDEAERVKVLAEKHKRGATARHIRAMKKSQKMKTTNGGVKQCRRSHYTRPSPLKRTGELKRRNHASDCGRGTSQQLHFKRNARPGGSRTAWRNDRLNCSGVDMGPVVQQHAFAIPGHNLQQAEQWRTMPFHFSGNERGFTSMMRTRPHFKSSDTNAMPPSQNQELNHSNYTRYHCSSPDFEMRNLNHLADLTFVDRPVHQFHQGWGHNGQGTSRPSRQFSRGPRHDGPRMSGFR</sequence>
<dbReference type="OrthoDB" id="690722at2759"/>
<feature type="compositionally biased region" description="Basic and acidic residues" evidence="1">
    <location>
        <begin position="218"/>
        <end position="230"/>
    </location>
</feature>
<dbReference type="Proteomes" id="UP001141552">
    <property type="component" value="Unassembled WGS sequence"/>
</dbReference>
<name>A0A9Q0GEB0_9ROSI</name>
<evidence type="ECO:0000313" key="4">
    <source>
        <dbReference type="Proteomes" id="UP001141552"/>
    </source>
</evidence>
<protein>
    <recommendedName>
        <fullName evidence="2">DUF7699 domain-containing protein</fullName>
    </recommendedName>
</protein>
<feature type="region of interest" description="Disordered" evidence="1">
    <location>
        <begin position="191"/>
        <end position="254"/>
    </location>
</feature>
<feature type="region of interest" description="Disordered" evidence="1">
    <location>
        <begin position="1"/>
        <end position="87"/>
    </location>
</feature>